<evidence type="ECO:0000256" key="6">
    <source>
        <dbReference type="ARBA" id="ARBA00036320"/>
    </source>
</evidence>
<evidence type="ECO:0000259" key="8">
    <source>
        <dbReference type="Pfam" id="PF00089"/>
    </source>
</evidence>
<keyword evidence="1" id="KW-0645">Protease</keyword>
<evidence type="ECO:0000256" key="4">
    <source>
        <dbReference type="ARBA" id="ARBA00022825"/>
    </source>
</evidence>
<dbReference type="InterPro" id="IPR050127">
    <property type="entry name" value="Serine_Proteases_S1"/>
</dbReference>
<evidence type="ECO:0000256" key="2">
    <source>
        <dbReference type="ARBA" id="ARBA00022729"/>
    </source>
</evidence>
<keyword evidence="3" id="KW-0378">Hydrolase</keyword>
<protein>
    <recommendedName>
        <fullName evidence="7">trypsin</fullName>
        <ecNumber evidence="7">3.4.21.4</ecNumber>
    </recommendedName>
</protein>
<evidence type="ECO:0000313" key="10">
    <source>
        <dbReference type="Proteomes" id="UP001558613"/>
    </source>
</evidence>
<proteinExistence type="predicted"/>
<dbReference type="EC" id="3.4.21.4" evidence="7"/>
<dbReference type="SUPFAM" id="SSF50494">
    <property type="entry name" value="Trypsin-like serine proteases"/>
    <property type="match status" value="1"/>
</dbReference>
<evidence type="ECO:0000256" key="7">
    <source>
        <dbReference type="ARBA" id="ARBA00038868"/>
    </source>
</evidence>
<keyword evidence="2" id="KW-0732">Signal</keyword>
<dbReference type="InterPro" id="IPR001254">
    <property type="entry name" value="Trypsin_dom"/>
</dbReference>
<evidence type="ECO:0000313" key="9">
    <source>
        <dbReference type="EMBL" id="KAL1259474.1"/>
    </source>
</evidence>
<keyword evidence="5" id="KW-0865">Zymogen</keyword>
<evidence type="ECO:0000256" key="3">
    <source>
        <dbReference type="ARBA" id="ARBA00022801"/>
    </source>
</evidence>
<dbReference type="PANTHER" id="PTHR24264:SF57">
    <property type="entry name" value="TRYPSIN-2"/>
    <property type="match status" value="1"/>
</dbReference>
<dbReference type="PANTHER" id="PTHR24264">
    <property type="entry name" value="TRYPSIN-RELATED"/>
    <property type="match status" value="1"/>
</dbReference>
<feature type="domain" description="Peptidase S1" evidence="8">
    <location>
        <begin position="49"/>
        <end position="87"/>
    </location>
</feature>
<gene>
    <name evidence="9" type="ORF">QQF64_010051</name>
</gene>
<evidence type="ECO:0000256" key="5">
    <source>
        <dbReference type="ARBA" id="ARBA00023145"/>
    </source>
</evidence>
<comment type="catalytic activity">
    <reaction evidence="6">
        <text>Preferential cleavage: Arg-|-Xaa, Lys-|-Xaa.</text>
        <dbReference type="EC" id="3.4.21.4"/>
    </reaction>
</comment>
<keyword evidence="4" id="KW-0720">Serine protease</keyword>
<organism evidence="9 10">
    <name type="scientific">Cirrhinus molitorella</name>
    <name type="common">mud carp</name>
    <dbReference type="NCBI Taxonomy" id="172907"/>
    <lineage>
        <taxon>Eukaryota</taxon>
        <taxon>Metazoa</taxon>
        <taxon>Chordata</taxon>
        <taxon>Craniata</taxon>
        <taxon>Vertebrata</taxon>
        <taxon>Euteleostomi</taxon>
        <taxon>Actinopterygii</taxon>
        <taxon>Neopterygii</taxon>
        <taxon>Teleostei</taxon>
        <taxon>Ostariophysi</taxon>
        <taxon>Cypriniformes</taxon>
        <taxon>Cyprinidae</taxon>
        <taxon>Labeoninae</taxon>
        <taxon>Labeonini</taxon>
        <taxon>Cirrhinus</taxon>
    </lineage>
</organism>
<evidence type="ECO:0000256" key="1">
    <source>
        <dbReference type="ARBA" id="ARBA00022670"/>
    </source>
</evidence>
<sequence>MLIKLAKTASLNSYVQTISLPSSCASAGQYPSHLWAHILNHTEKPTLVDSGGPLMCNNQLQGIVSWGYGCAQKDKPGVYTKVCNYDDMDQYHHQLQLSSHRFLRP</sequence>
<comment type="caution">
    <text evidence="9">The sequence shown here is derived from an EMBL/GenBank/DDBJ whole genome shotgun (WGS) entry which is preliminary data.</text>
</comment>
<dbReference type="Gene3D" id="2.40.10.10">
    <property type="entry name" value="Trypsin-like serine proteases"/>
    <property type="match status" value="1"/>
</dbReference>
<dbReference type="Proteomes" id="UP001558613">
    <property type="component" value="Unassembled WGS sequence"/>
</dbReference>
<dbReference type="Pfam" id="PF00089">
    <property type="entry name" value="Trypsin"/>
    <property type="match status" value="1"/>
</dbReference>
<name>A0ABR3M2W8_9TELE</name>
<reference evidence="9 10" key="1">
    <citation type="submission" date="2023-09" db="EMBL/GenBank/DDBJ databases">
        <authorList>
            <person name="Wang M."/>
        </authorList>
    </citation>
    <scope>NUCLEOTIDE SEQUENCE [LARGE SCALE GENOMIC DNA]</scope>
    <source>
        <strain evidence="9">GT-2023</strain>
        <tissue evidence="9">Liver</tissue>
    </source>
</reference>
<dbReference type="InterPro" id="IPR009003">
    <property type="entry name" value="Peptidase_S1_PA"/>
</dbReference>
<accession>A0ABR3M2W8</accession>
<dbReference type="InterPro" id="IPR043504">
    <property type="entry name" value="Peptidase_S1_PA_chymotrypsin"/>
</dbReference>
<dbReference type="EMBL" id="JAYMGO010000016">
    <property type="protein sequence ID" value="KAL1259474.1"/>
    <property type="molecule type" value="Genomic_DNA"/>
</dbReference>
<keyword evidence="10" id="KW-1185">Reference proteome</keyword>